<evidence type="ECO:0000313" key="11">
    <source>
        <dbReference type="Proteomes" id="UP001445335"/>
    </source>
</evidence>
<evidence type="ECO:0000256" key="4">
    <source>
        <dbReference type="ARBA" id="ARBA00012706"/>
    </source>
</evidence>
<name>A0AAW1SM07_9CHLO</name>
<dbReference type="InterPro" id="IPR001547">
    <property type="entry name" value="Glyco_hydro_5"/>
</dbReference>
<protein>
    <recommendedName>
        <fullName evidence="4">mannan endo-1,4-beta-mannosidase</fullName>
        <ecNumber evidence="4">3.2.1.78</ecNumber>
    </recommendedName>
</protein>
<proteinExistence type="inferred from homology"/>
<keyword evidence="5" id="KW-0964">Secreted</keyword>
<dbReference type="Gene3D" id="3.20.20.80">
    <property type="entry name" value="Glycosidases"/>
    <property type="match status" value="1"/>
</dbReference>
<comment type="subcellular location">
    <subcellularLocation>
        <location evidence="2">Secreted</location>
    </subcellularLocation>
</comment>
<keyword evidence="7" id="KW-0378">Hydrolase</keyword>
<gene>
    <name evidence="10" type="ORF">WJX81_007289</name>
</gene>
<comment type="similarity">
    <text evidence="3">Belongs to the glycosyl hydrolase 5 (cellulase A) family.</text>
</comment>
<evidence type="ECO:0000256" key="2">
    <source>
        <dbReference type="ARBA" id="ARBA00004613"/>
    </source>
</evidence>
<evidence type="ECO:0000256" key="5">
    <source>
        <dbReference type="ARBA" id="ARBA00022525"/>
    </source>
</evidence>
<evidence type="ECO:0000256" key="1">
    <source>
        <dbReference type="ARBA" id="ARBA00001678"/>
    </source>
</evidence>
<dbReference type="SUPFAM" id="SSF51445">
    <property type="entry name" value="(Trans)glycosidases"/>
    <property type="match status" value="1"/>
</dbReference>
<evidence type="ECO:0000256" key="6">
    <source>
        <dbReference type="ARBA" id="ARBA00022729"/>
    </source>
</evidence>
<keyword evidence="6" id="KW-0732">Signal</keyword>
<comment type="caution">
    <text evidence="10">The sequence shown here is derived from an EMBL/GenBank/DDBJ whole genome shotgun (WGS) entry which is preliminary data.</text>
</comment>
<dbReference type="EMBL" id="JALJOU010000001">
    <property type="protein sequence ID" value="KAK9846590.1"/>
    <property type="molecule type" value="Genomic_DNA"/>
</dbReference>
<dbReference type="InterPro" id="IPR045053">
    <property type="entry name" value="MAN-like"/>
</dbReference>
<dbReference type="PANTHER" id="PTHR31451">
    <property type="match status" value="1"/>
</dbReference>
<evidence type="ECO:0000256" key="8">
    <source>
        <dbReference type="ARBA" id="ARBA00023295"/>
    </source>
</evidence>
<dbReference type="PANTHER" id="PTHR31451:SF39">
    <property type="entry name" value="MANNAN ENDO-1,4-BETA-MANNOSIDASE 1"/>
    <property type="match status" value="1"/>
</dbReference>
<feature type="domain" description="Glycoside hydrolase family 5" evidence="9">
    <location>
        <begin position="12"/>
        <end position="351"/>
    </location>
</feature>
<dbReference type="InterPro" id="IPR017853">
    <property type="entry name" value="GH"/>
</dbReference>
<comment type="catalytic activity">
    <reaction evidence="1">
        <text>Random hydrolysis of (1-&gt;4)-beta-D-mannosidic linkages in mannans, galactomannans and glucomannans.</text>
        <dbReference type="EC" id="3.2.1.78"/>
    </reaction>
</comment>
<evidence type="ECO:0000313" key="10">
    <source>
        <dbReference type="EMBL" id="KAK9846590.1"/>
    </source>
</evidence>
<dbReference type="GO" id="GO:0000272">
    <property type="term" value="P:polysaccharide catabolic process"/>
    <property type="evidence" value="ECO:0007669"/>
    <property type="project" value="InterPro"/>
</dbReference>
<dbReference type="Pfam" id="PF26410">
    <property type="entry name" value="GH5_mannosidase"/>
    <property type="match status" value="1"/>
</dbReference>
<evidence type="ECO:0000259" key="9">
    <source>
        <dbReference type="Pfam" id="PF26410"/>
    </source>
</evidence>
<dbReference type="InterPro" id="IPR018087">
    <property type="entry name" value="Glyco_hydro_5_CS"/>
</dbReference>
<dbReference type="PROSITE" id="PS00659">
    <property type="entry name" value="GLYCOSYL_HYDROL_F5"/>
    <property type="match status" value="1"/>
</dbReference>
<dbReference type="GO" id="GO:0005576">
    <property type="term" value="C:extracellular region"/>
    <property type="evidence" value="ECO:0007669"/>
    <property type="project" value="UniProtKB-SubCell"/>
</dbReference>
<evidence type="ECO:0000256" key="7">
    <source>
        <dbReference type="ARBA" id="ARBA00022801"/>
    </source>
</evidence>
<keyword evidence="11" id="KW-1185">Reference proteome</keyword>
<accession>A0AAW1SM07</accession>
<sequence length="381" mass="42670">MGDCEVPANLSSFVRVTNDGMRFEVDGSPFFFAGANCYYLMTRAGDKNLRYEVLEVLDETRAAGLSVVRTWAFADGAEWNALQPAPGEWDERIFAALDWVLAQAGARGLRMILVLTNYWEAYGGIKQYVRWSCERRGVEVNDRAEDFYADPYCQDVFRTFVATLLARVNTITGVVYRDDPTILAWELCNEPRCEGDFSGSIVQDWVEQQSEFLKSLDPYHLLTIGAEGFLGSSTPELLADNPFDTLKLGCDFLRHHALPHIDFATAHLWPDTWLPASASEAAKMRFARRWVNVHTDVCTEQLGKPLVLTEFGTKASGRPAFYEKVYDTVLHHMVAGHAVAGTCFWMLAATSYPDYDGFTLAELNRRGTAEGVASGRECSVM</sequence>
<dbReference type="Proteomes" id="UP001445335">
    <property type="component" value="Unassembled WGS sequence"/>
</dbReference>
<reference evidence="10 11" key="1">
    <citation type="journal article" date="2024" name="Nat. Commun.">
        <title>Phylogenomics reveals the evolutionary origins of lichenization in chlorophyte algae.</title>
        <authorList>
            <person name="Puginier C."/>
            <person name="Libourel C."/>
            <person name="Otte J."/>
            <person name="Skaloud P."/>
            <person name="Haon M."/>
            <person name="Grisel S."/>
            <person name="Petersen M."/>
            <person name="Berrin J.G."/>
            <person name="Delaux P.M."/>
            <person name="Dal Grande F."/>
            <person name="Keller J."/>
        </authorList>
    </citation>
    <scope>NUCLEOTIDE SEQUENCE [LARGE SCALE GENOMIC DNA]</scope>
    <source>
        <strain evidence="10 11">SAG 245.80</strain>
    </source>
</reference>
<keyword evidence="8" id="KW-0326">Glycosidase</keyword>
<dbReference type="EC" id="3.2.1.78" evidence="4"/>
<evidence type="ECO:0000256" key="3">
    <source>
        <dbReference type="ARBA" id="ARBA00005641"/>
    </source>
</evidence>
<dbReference type="AlphaFoldDB" id="A0AAW1SM07"/>
<dbReference type="GO" id="GO:0016985">
    <property type="term" value="F:mannan endo-1,4-beta-mannosidase activity"/>
    <property type="evidence" value="ECO:0007669"/>
    <property type="project" value="UniProtKB-EC"/>
</dbReference>
<organism evidence="10 11">
    <name type="scientific">Elliptochloris bilobata</name>
    <dbReference type="NCBI Taxonomy" id="381761"/>
    <lineage>
        <taxon>Eukaryota</taxon>
        <taxon>Viridiplantae</taxon>
        <taxon>Chlorophyta</taxon>
        <taxon>core chlorophytes</taxon>
        <taxon>Trebouxiophyceae</taxon>
        <taxon>Trebouxiophyceae incertae sedis</taxon>
        <taxon>Elliptochloris clade</taxon>
        <taxon>Elliptochloris</taxon>
    </lineage>
</organism>